<dbReference type="GO" id="GO:0004861">
    <property type="term" value="F:cyclin-dependent protein serine/threonine kinase inhibitor activity"/>
    <property type="evidence" value="ECO:0007669"/>
    <property type="project" value="TreeGrafter"/>
</dbReference>
<dbReference type="SMART" id="SM00248">
    <property type="entry name" value="ANK"/>
    <property type="match status" value="3"/>
</dbReference>
<sequence>MTLQDDLTTAAAKGDAAGVEALLRKGADVNVENSFGRRAIQVMMMGSTAVASILLRHQADPNVADRSTGTSPLHDAAREGFTDTVKLLLQAQADPRARDSNGRLPADLALENGHTDIAELLQSV</sequence>
<dbReference type="PANTHER" id="PTHR24201">
    <property type="entry name" value="ANK_REP_REGION DOMAIN-CONTAINING PROTEIN"/>
    <property type="match status" value="1"/>
</dbReference>
<evidence type="ECO:0000256" key="1">
    <source>
        <dbReference type="ARBA" id="ARBA00022737"/>
    </source>
</evidence>
<dbReference type="GO" id="GO:0019901">
    <property type="term" value="F:protein kinase binding"/>
    <property type="evidence" value="ECO:0007669"/>
    <property type="project" value="TreeGrafter"/>
</dbReference>
<dbReference type="InterPro" id="IPR036770">
    <property type="entry name" value="Ankyrin_rpt-contain_sf"/>
</dbReference>
<feature type="repeat" description="ANK" evidence="3">
    <location>
        <begin position="68"/>
        <end position="100"/>
    </location>
</feature>
<proteinExistence type="predicted"/>
<dbReference type="OMA" id="SALQVMM"/>
<keyword evidence="2 3" id="KW-0040">ANK repeat</keyword>
<keyword evidence="1" id="KW-0677">Repeat</keyword>
<dbReference type="SUPFAM" id="SSF48403">
    <property type="entry name" value="Ankyrin repeat"/>
    <property type="match status" value="1"/>
</dbReference>
<reference evidence="4" key="2">
    <citation type="submission" date="2025-09" db="UniProtKB">
        <authorList>
            <consortium name="Ensembl"/>
        </authorList>
    </citation>
    <scope>IDENTIFICATION</scope>
</reference>
<accession>A0A3Q2ZDH8</accession>
<name>A0A3Q2ZDH8_KRYMA</name>
<dbReference type="GO" id="GO:2000045">
    <property type="term" value="P:regulation of G1/S transition of mitotic cell cycle"/>
    <property type="evidence" value="ECO:0007669"/>
    <property type="project" value="TreeGrafter"/>
</dbReference>
<organism evidence="4 5">
    <name type="scientific">Kryptolebias marmoratus</name>
    <name type="common">Mangrove killifish</name>
    <name type="synonym">Rivulus marmoratus</name>
    <dbReference type="NCBI Taxonomy" id="37003"/>
    <lineage>
        <taxon>Eukaryota</taxon>
        <taxon>Metazoa</taxon>
        <taxon>Chordata</taxon>
        <taxon>Craniata</taxon>
        <taxon>Vertebrata</taxon>
        <taxon>Euteleostomi</taxon>
        <taxon>Actinopterygii</taxon>
        <taxon>Neopterygii</taxon>
        <taxon>Teleostei</taxon>
        <taxon>Neoteleostei</taxon>
        <taxon>Acanthomorphata</taxon>
        <taxon>Ovalentaria</taxon>
        <taxon>Atherinomorphae</taxon>
        <taxon>Cyprinodontiformes</taxon>
        <taxon>Rivulidae</taxon>
        <taxon>Kryptolebias</taxon>
    </lineage>
</organism>
<dbReference type="STRING" id="37003.ENSKMAP00000001588"/>
<dbReference type="Pfam" id="PF12796">
    <property type="entry name" value="Ank_2"/>
    <property type="match status" value="1"/>
</dbReference>
<dbReference type="PROSITE" id="PS50088">
    <property type="entry name" value="ANK_REPEAT"/>
    <property type="match status" value="2"/>
</dbReference>
<protein>
    <submittedName>
        <fullName evidence="4">Cyclin dependent kinase inhibitor 2A</fullName>
    </submittedName>
</protein>
<dbReference type="AlphaFoldDB" id="A0A3Q2ZDH8"/>
<dbReference type="Ensembl" id="ENSKMAT00000001631.1">
    <property type="protein sequence ID" value="ENSKMAP00000001588.1"/>
    <property type="gene ID" value="ENSKMAG00000001262.1"/>
</dbReference>
<dbReference type="InterPro" id="IPR002110">
    <property type="entry name" value="Ankyrin_rpt"/>
</dbReference>
<dbReference type="PANTHER" id="PTHR24201:SF8">
    <property type="entry name" value="CYCLIN-DEPENDENT KINASE 4 INHIBITOR B"/>
    <property type="match status" value="1"/>
</dbReference>
<evidence type="ECO:0000256" key="2">
    <source>
        <dbReference type="ARBA" id="ARBA00023043"/>
    </source>
</evidence>
<dbReference type="OrthoDB" id="539213at2759"/>
<dbReference type="InterPro" id="IPR050776">
    <property type="entry name" value="Ank_Repeat/CDKN_Inhibitor"/>
</dbReference>
<dbReference type="GO" id="GO:0008285">
    <property type="term" value="P:negative regulation of cell population proliferation"/>
    <property type="evidence" value="ECO:0007669"/>
    <property type="project" value="TreeGrafter"/>
</dbReference>
<dbReference type="Proteomes" id="UP000264800">
    <property type="component" value="Unplaced"/>
</dbReference>
<reference evidence="4" key="1">
    <citation type="submission" date="2025-08" db="UniProtKB">
        <authorList>
            <consortium name="Ensembl"/>
        </authorList>
    </citation>
    <scope>IDENTIFICATION</scope>
</reference>
<dbReference type="GO" id="GO:0005634">
    <property type="term" value="C:nucleus"/>
    <property type="evidence" value="ECO:0007669"/>
    <property type="project" value="TreeGrafter"/>
</dbReference>
<evidence type="ECO:0000313" key="5">
    <source>
        <dbReference type="Proteomes" id="UP000264800"/>
    </source>
</evidence>
<evidence type="ECO:0000313" key="4">
    <source>
        <dbReference type="Ensembl" id="ENSKMAP00000001588.1"/>
    </source>
</evidence>
<dbReference type="PROSITE" id="PS50297">
    <property type="entry name" value="ANK_REP_REGION"/>
    <property type="match status" value="1"/>
</dbReference>
<keyword evidence="5" id="KW-1185">Reference proteome</keyword>
<dbReference type="GO" id="GO:0005737">
    <property type="term" value="C:cytoplasm"/>
    <property type="evidence" value="ECO:0007669"/>
    <property type="project" value="TreeGrafter"/>
</dbReference>
<dbReference type="Gene3D" id="1.25.40.20">
    <property type="entry name" value="Ankyrin repeat-containing domain"/>
    <property type="match status" value="1"/>
</dbReference>
<dbReference type="GeneTree" id="ENSGT00940000163078"/>
<evidence type="ECO:0000256" key="3">
    <source>
        <dbReference type="PROSITE-ProRule" id="PRU00023"/>
    </source>
</evidence>
<feature type="repeat" description="ANK" evidence="3">
    <location>
        <begin position="7"/>
        <end position="34"/>
    </location>
</feature>